<feature type="transmembrane region" description="Helical" evidence="8">
    <location>
        <begin position="214"/>
        <end position="236"/>
    </location>
</feature>
<feature type="transmembrane region" description="Helical" evidence="8">
    <location>
        <begin position="156"/>
        <end position="178"/>
    </location>
</feature>
<evidence type="ECO:0000256" key="1">
    <source>
        <dbReference type="ARBA" id="ARBA00004651"/>
    </source>
</evidence>
<feature type="transmembrane region" description="Helical" evidence="8">
    <location>
        <begin position="33"/>
        <end position="53"/>
    </location>
</feature>
<sequence>MWLNHPFFKYVTGIILLLITLYFLLAMDLLHPVFIIVKTLFYPILLAGFLYYVLQPIVKWLTRISFLPKSVSILFVFSFIGGILYALYLLFAASIQKQVEDISSTLPEDLKEMGEKAKQKVEENDLGMLSVESIQQKTASFSSNLMQMLGDNMTEIISTVTGATTVLVVVPFVLFYFLKDDARFVPFLMKAIPPKWKEEISLVLHKIDDTLSSYIYGQITVAIVDGVLMYIAYLIIGIDYALILGIFVTLTAVVPFFGPIIGVIPALVVSLTQSPALAIYVLVSLVIVQQLEGNLVAPVVFGKRLNIHPLTIILLLIVAAALYGFVGMLIAIPFYTIIKIVVVHAIDIVLRKKGRTPLKEN</sequence>
<keyword evidence="4" id="KW-1003">Cell membrane</keyword>
<comment type="caution">
    <text evidence="9">The sequence shown here is derived from an EMBL/GenBank/DDBJ whole genome shotgun (WGS) entry which is preliminary data.</text>
</comment>
<gene>
    <name evidence="9" type="ORF">ACFFGV_18365</name>
</gene>
<comment type="similarity">
    <text evidence="2">Belongs to the autoinducer-2 exporter (AI-2E) (TC 2.A.86) family.</text>
</comment>
<feature type="transmembrane region" description="Helical" evidence="8">
    <location>
        <begin position="277"/>
        <end position="300"/>
    </location>
</feature>
<evidence type="ECO:0000256" key="7">
    <source>
        <dbReference type="ARBA" id="ARBA00023136"/>
    </source>
</evidence>
<evidence type="ECO:0000313" key="10">
    <source>
        <dbReference type="Proteomes" id="UP001589836"/>
    </source>
</evidence>
<feature type="transmembrane region" description="Helical" evidence="8">
    <location>
        <begin position="307"/>
        <end position="326"/>
    </location>
</feature>
<proteinExistence type="inferred from homology"/>
<evidence type="ECO:0000256" key="8">
    <source>
        <dbReference type="SAM" id="Phobius"/>
    </source>
</evidence>
<keyword evidence="7 8" id="KW-0472">Membrane</keyword>
<evidence type="ECO:0000256" key="3">
    <source>
        <dbReference type="ARBA" id="ARBA00022448"/>
    </source>
</evidence>
<evidence type="ECO:0000313" key="9">
    <source>
        <dbReference type="EMBL" id="MFC0525552.1"/>
    </source>
</evidence>
<dbReference type="Proteomes" id="UP001589836">
    <property type="component" value="Unassembled WGS sequence"/>
</dbReference>
<dbReference type="RefSeq" id="WP_377350944.1">
    <property type="nucleotide sequence ID" value="NZ_JBHLTP010000013.1"/>
</dbReference>
<evidence type="ECO:0000256" key="5">
    <source>
        <dbReference type="ARBA" id="ARBA00022692"/>
    </source>
</evidence>
<feature type="transmembrane region" description="Helical" evidence="8">
    <location>
        <begin position="243"/>
        <end position="271"/>
    </location>
</feature>
<feature type="transmembrane region" description="Helical" evidence="8">
    <location>
        <begin position="6"/>
        <end position="26"/>
    </location>
</feature>
<evidence type="ECO:0000256" key="2">
    <source>
        <dbReference type="ARBA" id="ARBA00009773"/>
    </source>
</evidence>
<keyword evidence="10" id="KW-1185">Reference proteome</keyword>
<evidence type="ECO:0000256" key="6">
    <source>
        <dbReference type="ARBA" id="ARBA00022989"/>
    </source>
</evidence>
<name>A0ABV6LT10_9BACI</name>
<reference evidence="9 10" key="1">
    <citation type="submission" date="2024-09" db="EMBL/GenBank/DDBJ databases">
        <authorList>
            <person name="Sun Q."/>
            <person name="Mori K."/>
        </authorList>
    </citation>
    <scope>NUCLEOTIDE SEQUENCE [LARGE SCALE GENOMIC DNA]</scope>
    <source>
        <strain evidence="9 10">NCAIM B.02529</strain>
    </source>
</reference>
<evidence type="ECO:0000256" key="4">
    <source>
        <dbReference type="ARBA" id="ARBA00022475"/>
    </source>
</evidence>
<protein>
    <submittedName>
        <fullName evidence="9">AI-2E family transporter</fullName>
    </submittedName>
</protein>
<keyword evidence="3" id="KW-0813">Transport</keyword>
<dbReference type="InterPro" id="IPR002549">
    <property type="entry name" value="AI-2E-like"/>
</dbReference>
<dbReference type="PANTHER" id="PTHR21716">
    <property type="entry name" value="TRANSMEMBRANE PROTEIN"/>
    <property type="match status" value="1"/>
</dbReference>
<dbReference type="Pfam" id="PF01594">
    <property type="entry name" value="AI-2E_transport"/>
    <property type="match status" value="1"/>
</dbReference>
<comment type="subcellular location">
    <subcellularLocation>
        <location evidence="1">Cell membrane</location>
        <topology evidence="1">Multi-pass membrane protein</topology>
    </subcellularLocation>
</comment>
<organism evidence="9 10">
    <name type="scientific">Pontibacillus salicampi</name>
    <dbReference type="NCBI Taxonomy" id="1449801"/>
    <lineage>
        <taxon>Bacteria</taxon>
        <taxon>Bacillati</taxon>
        <taxon>Bacillota</taxon>
        <taxon>Bacilli</taxon>
        <taxon>Bacillales</taxon>
        <taxon>Bacillaceae</taxon>
        <taxon>Pontibacillus</taxon>
    </lineage>
</organism>
<dbReference type="PANTHER" id="PTHR21716:SF53">
    <property type="entry name" value="PERMEASE PERM-RELATED"/>
    <property type="match status" value="1"/>
</dbReference>
<accession>A0ABV6LT10</accession>
<keyword evidence="5 8" id="KW-0812">Transmembrane</keyword>
<dbReference type="EMBL" id="JBHLTP010000013">
    <property type="protein sequence ID" value="MFC0525552.1"/>
    <property type="molecule type" value="Genomic_DNA"/>
</dbReference>
<keyword evidence="6 8" id="KW-1133">Transmembrane helix</keyword>
<feature type="transmembrane region" description="Helical" evidence="8">
    <location>
        <begin position="73"/>
        <end position="93"/>
    </location>
</feature>